<dbReference type="AlphaFoldDB" id="A0A0A8YIZ9"/>
<dbReference type="EMBL" id="GBRH01272357">
    <property type="protein sequence ID" value="JAD25538.1"/>
    <property type="molecule type" value="Transcribed_RNA"/>
</dbReference>
<organism evidence="1">
    <name type="scientific">Arundo donax</name>
    <name type="common">Giant reed</name>
    <name type="synonym">Donax arundinaceus</name>
    <dbReference type="NCBI Taxonomy" id="35708"/>
    <lineage>
        <taxon>Eukaryota</taxon>
        <taxon>Viridiplantae</taxon>
        <taxon>Streptophyta</taxon>
        <taxon>Embryophyta</taxon>
        <taxon>Tracheophyta</taxon>
        <taxon>Spermatophyta</taxon>
        <taxon>Magnoliopsida</taxon>
        <taxon>Liliopsida</taxon>
        <taxon>Poales</taxon>
        <taxon>Poaceae</taxon>
        <taxon>PACMAD clade</taxon>
        <taxon>Arundinoideae</taxon>
        <taxon>Arundineae</taxon>
        <taxon>Arundo</taxon>
    </lineage>
</organism>
<protein>
    <submittedName>
        <fullName evidence="1">Uncharacterized protein</fullName>
    </submittedName>
</protein>
<evidence type="ECO:0000313" key="1">
    <source>
        <dbReference type="EMBL" id="JAD25538.1"/>
    </source>
</evidence>
<reference evidence="1" key="2">
    <citation type="journal article" date="2015" name="Data Brief">
        <title>Shoot transcriptome of the giant reed, Arundo donax.</title>
        <authorList>
            <person name="Barrero R.A."/>
            <person name="Guerrero F.D."/>
            <person name="Moolhuijzen P."/>
            <person name="Goolsby J.A."/>
            <person name="Tidwell J."/>
            <person name="Bellgard S.E."/>
            <person name="Bellgard M.I."/>
        </authorList>
    </citation>
    <scope>NUCLEOTIDE SEQUENCE</scope>
    <source>
        <tissue evidence="1">Shoot tissue taken approximately 20 cm above the soil surface</tissue>
    </source>
</reference>
<accession>A0A0A8YIZ9</accession>
<proteinExistence type="predicted"/>
<sequence>MSELSGSKSSGYAGKQSSD</sequence>
<name>A0A0A8YIZ9_ARUDO</name>
<reference evidence="1" key="1">
    <citation type="submission" date="2014-09" db="EMBL/GenBank/DDBJ databases">
        <authorList>
            <person name="Magalhaes I.L.F."/>
            <person name="Oliveira U."/>
            <person name="Santos F.R."/>
            <person name="Vidigal T.H.D.A."/>
            <person name="Brescovit A.D."/>
            <person name="Santos A.J."/>
        </authorList>
    </citation>
    <scope>NUCLEOTIDE SEQUENCE</scope>
    <source>
        <tissue evidence="1">Shoot tissue taken approximately 20 cm above the soil surface</tissue>
    </source>
</reference>